<evidence type="ECO:0000313" key="2">
    <source>
        <dbReference type="EMBL" id="GLC27412.1"/>
    </source>
</evidence>
<proteinExistence type="predicted"/>
<evidence type="ECO:0000313" key="3">
    <source>
        <dbReference type="Proteomes" id="UP001161325"/>
    </source>
</evidence>
<keyword evidence="1" id="KW-0732">Signal</keyword>
<name>A0AA37Q9W2_9BACT</name>
<accession>A0AA37Q9W2</accession>
<dbReference type="Proteomes" id="UP001161325">
    <property type="component" value="Unassembled WGS sequence"/>
</dbReference>
<gene>
    <name evidence="2" type="ORF">rosag_39250</name>
</gene>
<reference evidence="2" key="1">
    <citation type="submission" date="2022-08" db="EMBL/GenBank/DDBJ databases">
        <title>Draft genome sequencing of Roseisolibacter agri AW1220.</title>
        <authorList>
            <person name="Tobiishi Y."/>
            <person name="Tonouchi A."/>
        </authorList>
    </citation>
    <scope>NUCLEOTIDE SEQUENCE</scope>
    <source>
        <strain evidence="2">AW1220</strain>
    </source>
</reference>
<keyword evidence="3" id="KW-1185">Reference proteome</keyword>
<feature type="chain" id="PRO_5041235111" evidence="1">
    <location>
        <begin position="48"/>
        <end position="595"/>
    </location>
</feature>
<evidence type="ECO:0000256" key="1">
    <source>
        <dbReference type="SAM" id="SignalP"/>
    </source>
</evidence>
<feature type="signal peptide" evidence="1">
    <location>
        <begin position="1"/>
        <end position="47"/>
    </location>
</feature>
<dbReference type="AlphaFoldDB" id="A0AA37Q9W2"/>
<comment type="caution">
    <text evidence="2">The sequence shown here is derived from an EMBL/GenBank/DDBJ whole genome shotgun (WGS) entry which is preliminary data.</text>
</comment>
<protein>
    <submittedName>
        <fullName evidence="2">Uncharacterized protein</fullName>
    </submittedName>
</protein>
<organism evidence="2 3">
    <name type="scientific">Roseisolibacter agri</name>
    <dbReference type="NCBI Taxonomy" id="2014610"/>
    <lineage>
        <taxon>Bacteria</taxon>
        <taxon>Pseudomonadati</taxon>
        <taxon>Gemmatimonadota</taxon>
        <taxon>Gemmatimonadia</taxon>
        <taxon>Gemmatimonadales</taxon>
        <taxon>Gemmatimonadaceae</taxon>
        <taxon>Roseisolibacter</taxon>
    </lineage>
</organism>
<sequence>MPPNDLRILTTTRARPRTGGFRLPSAGRAAAVALCLASLPAALSAQAVLGGGDDATVLRRGRARIRIGGILETATERFGGRGGALRQREPIGADASFDSLGVGFLPTFLQPVQDTLRALTGTSGYVASLGQLRSDVRVDVQTIPFLIEYGVLDRLTVSALLPYVRTRSSLNPVFNPTGTEGTLGFNPATALGGSGASTALQRNGLVAQQLTAATTALRALVTTCAAPNPTDPRCTGFSASAANALAAEAAAVQSRIAYVYGTGTSGSGRAFVPIAGTAPQRAVEARLADLSRRFGTYQITSLAATTAPAGATARLGLAGLQTLLSDERFGIAGDSLRGLVRSGSGDIELAGTVQWLDTFHGSEQARLAPRGLQLRSSVTAGYRVGAGSGDFPKYWFDIPTGTGVDAFLFRSATDVVFGRRFWASAIVRVIQPRADQPIVRIPATPDELFVPAAREAQIERTIGRELQLEVNPRVALSDFLSIWGHWQMRSKAADEHRGTFELPAAGGQPAVTIDASVLDVESEAREQRAGLGLSYSTLAAYTRGKASLPLEVSWLYRRTLSGEGGQVLRASATQLMVRAYLRVLGDRTRNVTGVR</sequence>
<dbReference type="EMBL" id="BRXS01000006">
    <property type="protein sequence ID" value="GLC27412.1"/>
    <property type="molecule type" value="Genomic_DNA"/>
</dbReference>